<dbReference type="InterPro" id="IPR027417">
    <property type="entry name" value="P-loop_NTPase"/>
</dbReference>
<proteinExistence type="inferred from homology"/>
<dbReference type="PROSITE" id="PS51713">
    <property type="entry name" value="G_ERA"/>
    <property type="match status" value="1"/>
</dbReference>
<feature type="region of interest" description="G3" evidence="7">
    <location>
        <begin position="65"/>
        <end position="68"/>
    </location>
</feature>
<dbReference type="PANTHER" id="PTHR42698:SF1">
    <property type="entry name" value="GTPASE ERA, MITOCHONDRIAL"/>
    <property type="match status" value="1"/>
</dbReference>
<evidence type="ECO:0000256" key="1">
    <source>
        <dbReference type="ARBA" id="ARBA00007921"/>
    </source>
</evidence>
<dbReference type="Proteomes" id="UP000199608">
    <property type="component" value="Unassembled WGS sequence"/>
</dbReference>
<dbReference type="NCBIfam" id="TIGR00231">
    <property type="entry name" value="small_GTP"/>
    <property type="match status" value="1"/>
</dbReference>
<feature type="region of interest" description="G1" evidence="7">
    <location>
        <begin position="18"/>
        <end position="25"/>
    </location>
</feature>
<dbReference type="SUPFAM" id="SSF52540">
    <property type="entry name" value="P-loop containing nucleoside triphosphate hydrolases"/>
    <property type="match status" value="1"/>
</dbReference>
<dbReference type="InterPro" id="IPR006073">
    <property type="entry name" value="GTP-bd"/>
</dbReference>
<reference evidence="12" key="1">
    <citation type="submission" date="2016-10" db="EMBL/GenBank/DDBJ databases">
        <authorList>
            <person name="Varghese N."/>
            <person name="Submissions S."/>
        </authorList>
    </citation>
    <scope>NUCLEOTIDE SEQUENCE [LARGE SCALE GENOMIC DNA]</scope>
    <source>
        <strain evidence="12">DSM 3384</strain>
    </source>
</reference>
<evidence type="ECO:0000313" key="11">
    <source>
        <dbReference type="EMBL" id="SDT86031.1"/>
    </source>
</evidence>
<dbReference type="GO" id="GO:0005829">
    <property type="term" value="C:cytosol"/>
    <property type="evidence" value="ECO:0007669"/>
    <property type="project" value="TreeGrafter"/>
</dbReference>
<feature type="region of interest" description="G4" evidence="7">
    <location>
        <begin position="127"/>
        <end position="130"/>
    </location>
</feature>
<dbReference type="PROSITE" id="PS50823">
    <property type="entry name" value="KH_TYPE_2"/>
    <property type="match status" value="1"/>
</dbReference>
<evidence type="ECO:0000256" key="8">
    <source>
        <dbReference type="RuleBase" id="RU003761"/>
    </source>
</evidence>
<evidence type="ECO:0000259" key="10">
    <source>
        <dbReference type="PROSITE" id="PS51713"/>
    </source>
</evidence>
<comment type="subunit">
    <text evidence="6">Monomer.</text>
</comment>
<keyword evidence="6" id="KW-0690">Ribosome biogenesis</keyword>
<evidence type="ECO:0000256" key="5">
    <source>
        <dbReference type="ARBA" id="ARBA00023134"/>
    </source>
</evidence>
<keyword evidence="5 6" id="KW-0342">GTP-binding</keyword>
<evidence type="ECO:0000313" key="12">
    <source>
        <dbReference type="Proteomes" id="UP000199608"/>
    </source>
</evidence>
<comment type="subcellular location">
    <subcellularLocation>
        <location evidence="6">Cytoplasm</location>
    </subcellularLocation>
    <subcellularLocation>
        <location evidence="6">Cell membrane</location>
        <topology evidence="6">Peripheral membrane protein</topology>
    </subcellularLocation>
</comment>
<feature type="domain" description="KH type-2" evidence="9">
    <location>
        <begin position="200"/>
        <end position="284"/>
    </location>
</feature>
<evidence type="ECO:0000256" key="7">
    <source>
        <dbReference type="PROSITE-ProRule" id="PRU01050"/>
    </source>
</evidence>
<comment type="similarity">
    <text evidence="1 6 7 8">Belongs to the TRAFAC class TrmE-Era-EngA-EngB-Septin-like GTPase superfamily. Era GTPase family.</text>
</comment>
<dbReference type="GO" id="GO:0005525">
    <property type="term" value="F:GTP binding"/>
    <property type="evidence" value="ECO:0007669"/>
    <property type="project" value="UniProtKB-UniRule"/>
</dbReference>
<dbReference type="SUPFAM" id="SSF54814">
    <property type="entry name" value="Prokaryotic type KH domain (KH-domain type II)"/>
    <property type="match status" value="1"/>
</dbReference>
<dbReference type="CDD" id="cd04163">
    <property type="entry name" value="Era"/>
    <property type="match status" value="1"/>
</dbReference>
<dbReference type="InterPro" id="IPR030388">
    <property type="entry name" value="G_ERA_dom"/>
</dbReference>
<dbReference type="GO" id="GO:0003924">
    <property type="term" value="F:GTPase activity"/>
    <property type="evidence" value="ECO:0007669"/>
    <property type="project" value="UniProtKB-UniRule"/>
</dbReference>
<name>A0A1H2DTC0_9BACT</name>
<dbReference type="PRINTS" id="PR00326">
    <property type="entry name" value="GTP1OBG"/>
</dbReference>
<feature type="binding site" evidence="6">
    <location>
        <begin position="18"/>
        <end position="25"/>
    </location>
    <ligand>
        <name>GTP</name>
        <dbReference type="ChEBI" id="CHEBI:37565"/>
    </ligand>
</feature>
<dbReference type="InterPro" id="IPR005225">
    <property type="entry name" value="Small_GTP-bd"/>
</dbReference>
<dbReference type="NCBIfam" id="TIGR00436">
    <property type="entry name" value="era"/>
    <property type="match status" value="1"/>
</dbReference>
<protein>
    <recommendedName>
        <fullName evidence="2 6">GTPase Era</fullName>
    </recommendedName>
</protein>
<dbReference type="Pfam" id="PF07650">
    <property type="entry name" value="KH_2"/>
    <property type="match status" value="1"/>
</dbReference>
<organism evidence="11 12">
    <name type="scientific">Desulfobacula phenolica</name>
    <dbReference type="NCBI Taxonomy" id="90732"/>
    <lineage>
        <taxon>Bacteria</taxon>
        <taxon>Pseudomonadati</taxon>
        <taxon>Thermodesulfobacteriota</taxon>
        <taxon>Desulfobacteria</taxon>
        <taxon>Desulfobacterales</taxon>
        <taxon>Desulfobacteraceae</taxon>
        <taxon>Desulfobacula</taxon>
    </lineage>
</organism>
<dbReference type="GO" id="GO:0000028">
    <property type="term" value="P:ribosomal small subunit assembly"/>
    <property type="evidence" value="ECO:0007669"/>
    <property type="project" value="TreeGrafter"/>
</dbReference>
<dbReference type="EMBL" id="FNLL01000002">
    <property type="protein sequence ID" value="SDT86031.1"/>
    <property type="molecule type" value="Genomic_DNA"/>
</dbReference>
<dbReference type="InterPro" id="IPR015946">
    <property type="entry name" value="KH_dom-like_a/b"/>
</dbReference>
<dbReference type="GO" id="GO:0043024">
    <property type="term" value="F:ribosomal small subunit binding"/>
    <property type="evidence" value="ECO:0007669"/>
    <property type="project" value="TreeGrafter"/>
</dbReference>
<dbReference type="Gene3D" id="3.30.300.20">
    <property type="match status" value="1"/>
</dbReference>
<evidence type="ECO:0000256" key="2">
    <source>
        <dbReference type="ARBA" id="ARBA00020484"/>
    </source>
</evidence>
<dbReference type="RefSeq" id="WP_092230333.1">
    <property type="nucleotide sequence ID" value="NZ_FNLL01000002.1"/>
</dbReference>
<dbReference type="PANTHER" id="PTHR42698">
    <property type="entry name" value="GTPASE ERA"/>
    <property type="match status" value="1"/>
</dbReference>
<dbReference type="AlphaFoldDB" id="A0A1H2DTC0"/>
<dbReference type="InterPro" id="IPR004044">
    <property type="entry name" value="KH_dom_type_2"/>
</dbReference>
<keyword evidence="6" id="KW-0963">Cytoplasm</keyword>
<dbReference type="Pfam" id="PF01926">
    <property type="entry name" value="MMR_HSR1"/>
    <property type="match status" value="1"/>
</dbReference>
<evidence type="ECO:0000256" key="4">
    <source>
        <dbReference type="ARBA" id="ARBA00022884"/>
    </source>
</evidence>
<dbReference type="NCBIfam" id="NF000908">
    <property type="entry name" value="PRK00089.1"/>
    <property type="match status" value="1"/>
</dbReference>
<gene>
    <name evidence="6" type="primary">era</name>
    <name evidence="11" type="ORF">SAMN04487931_102137</name>
</gene>
<sequence length="298" mass="33382">MNKENETNFRSGFAGIIGAPNAGKSTLLNQVLGQKISITSKKPQTTRDRILGIVNTVSSQIVFVDTPGIHKSTTLLNRRIVDQALLALEDVDVILFMVDVAARNYSAEKLIISQLKKTSKPVVLALNKIDLVDKGLVYRLVEEFRKLHDFKAVIPVSAIKDIQVKNLLEEVESLLAKGPRLFPEETFTDVSEKFMVKEIIREKVFRLTGMEIPYSSAVTVDSFKMEKKLIVIHASIHVVRDSQKGIIIGKKGSMLSKIGSKARKDIEKMTGQKVLLKLFVKVTKNWVDNGRMLNEFGY</sequence>
<keyword evidence="6" id="KW-1003">Cell membrane</keyword>
<dbReference type="HAMAP" id="MF_00367">
    <property type="entry name" value="GTPase_Era"/>
    <property type="match status" value="1"/>
</dbReference>
<dbReference type="GO" id="GO:0005886">
    <property type="term" value="C:plasma membrane"/>
    <property type="evidence" value="ECO:0007669"/>
    <property type="project" value="UniProtKB-SubCell"/>
</dbReference>
<dbReference type="GO" id="GO:0070181">
    <property type="term" value="F:small ribosomal subunit rRNA binding"/>
    <property type="evidence" value="ECO:0007669"/>
    <property type="project" value="UniProtKB-UniRule"/>
</dbReference>
<keyword evidence="6" id="KW-0699">rRNA-binding</keyword>
<keyword evidence="12" id="KW-1185">Reference proteome</keyword>
<evidence type="ECO:0000256" key="6">
    <source>
        <dbReference type="HAMAP-Rule" id="MF_00367"/>
    </source>
</evidence>
<dbReference type="Gene3D" id="3.40.50.300">
    <property type="entry name" value="P-loop containing nucleotide triphosphate hydrolases"/>
    <property type="match status" value="1"/>
</dbReference>
<evidence type="ECO:0000256" key="3">
    <source>
        <dbReference type="ARBA" id="ARBA00022741"/>
    </source>
</evidence>
<feature type="binding site" evidence="6">
    <location>
        <begin position="65"/>
        <end position="69"/>
    </location>
    <ligand>
        <name>GTP</name>
        <dbReference type="ChEBI" id="CHEBI:37565"/>
    </ligand>
</feature>
<accession>A0A1H2DTC0</accession>
<feature type="region of interest" description="G5" evidence="7">
    <location>
        <begin position="156"/>
        <end position="158"/>
    </location>
</feature>
<feature type="binding site" evidence="6">
    <location>
        <begin position="127"/>
        <end position="130"/>
    </location>
    <ligand>
        <name>GTP</name>
        <dbReference type="ChEBI" id="CHEBI:37565"/>
    </ligand>
</feature>
<keyword evidence="3 6" id="KW-0547">Nucleotide-binding</keyword>
<dbReference type="InterPro" id="IPR005662">
    <property type="entry name" value="GTPase_Era-like"/>
</dbReference>
<keyword evidence="6" id="KW-0472">Membrane</keyword>
<keyword evidence="4 6" id="KW-0694">RNA-binding</keyword>
<feature type="region of interest" description="G2" evidence="7">
    <location>
        <begin position="44"/>
        <end position="48"/>
    </location>
</feature>
<comment type="function">
    <text evidence="6">An essential GTPase that binds both GDP and GTP, with rapid nucleotide exchange. Plays a role in 16S rRNA processing and 30S ribosomal subunit biogenesis and possibly also in cell cycle regulation and energy metabolism.</text>
</comment>
<feature type="domain" description="Era-type G" evidence="10">
    <location>
        <begin position="10"/>
        <end position="184"/>
    </location>
</feature>
<dbReference type="CDD" id="cd22534">
    <property type="entry name" value="KH-II_Era"/>
    <property type="match status" value="1"/>
</dbReference>
<dbReference type="InterPro" id="IPR009019">
    <property type="entry name" value="KH_sf_prok-type"/>
</dbReference>
<evidence type="ECO:0000259" key="9">
    <source>
        <dbReference type="PROSITE" id="PS50823"/>
    </source>
</evidence>